<proteinExistence type="predicted"/>
<feature type="non-terminal residue" evidence="1">
    <location>
        <position position="158"/>
    </location>
</feature>
<gene>
    <name evidence="1" type="ORF">PCOR1329_LOCUS43288</name>
</gene>
<evidence type="ECO:0000313" key="1">
    <source>
        <dbReference type="EMBL" id="CAK0851022.1"/>
    </source>
</evidence>
<keyword evidence="2" id="KW-1185">Reference proteome</keyword>
<name>A0ABN9TY68_9DINO</name>
<evidence type="ECO:0000313" key="2">
    <source>
        <dbReference type="Proteomes" id="UP001189429"/>
    </source>
</evidence>
<organism evidence="1 2">
    <name type="scientific">Prorocentrum cordatum</name>
    <dbReference type="NCBI Taxonomy" id="2364126"/>
    <lineage>
        <taxon>Eukaryota</taxon>
        <taxon>Sar</taxon>
        <taxon>Alveolata</taxon>
        <taxon>Dinophyceae</taxon>
        <taxon>Prorocentrales</taxon>
        <taxon>Prorocentraceae</taxon>
        <taxon>Prorocentrum</taxon>
    </lineage>
</organism>
<reference evidence="1" key="1">
    <citation type="submission" date="2023-10" db="EMBL/GenBank/DDBJ databases">
        <authorList>
            <person name="Chen Y."/>
            <person name="Shah S."/>
            <person name="Dougan E. K."/>
            <person name="Thang M."/>
            <person name="Chan C."/>
        </authorList>
    </citation>
    <scope>NUCLEOTIDE SEQUENCE [LARGE SCALE GENOMIC DNA]</scope>
</reference>
<dbReference type="Proteomes" id="UP001189429">
    <property type="component" value="Unassembled WGS sequence"/>
</dbReference>
<dbReference type="EMBL" id="CAUYUJ010015201">
    <property type="protein sequence ID" value="CAK0851022.1"/>
    <property type="molecule type" value="Genomic_DNA"/>
</dbReference>
<sequence>MAATGPSRALTPAALTNAVMQVLPETDPANTSIGECIRRRARLGRVSAPRGLAPHLGMPETGYDGIADDVSTAVQAALAQQESPAQRMSRLAADLGNPATDAKRPVRVVTVCRVLPDAVDQTDLADVESMSSEDVGRAQLGASNGNGGGVVKKMAVFK</sequence>
<comment type="caution">
    <text evidence="1">The sequence shown here is derived from an EMBL/GenBank/DDBJ whole genome shotgun (WGS) entry which is preliminary data.</text>
</comment>
<protein>
    <submittedName>
        <fullName evidence="1">Uncharacterized protein</fullName>
    </submittedName>
</protein>
<accession>A0ABN9TY68</accession>